<evidence type="ECO:0000256" key="6">
    <source>
        <dbReference type="ARBA" id="ARBA00023263"/>
    </source>
</evidence>
<keyword evidence="5" id="KW-0106">Calcium</keyword>
<evidence type="ECO:0000256" key="3">
    <source>
        <dbReference type="ARBA" id="ARBA00022558"/>
    </source>
</evidence>
<sequence>MKFIFLLLISIFFCTSALSDDTEIYGAAAIDEANRVDPNVLFIVDTSGSMDFDAVYFDQPYDPSVTYPGNYSTNRFYIDENQDPNEGFDLSLLQTSRSNNCETTIEQLAETGKISGIKYYQIRQQYKWWQGKFSGPEGYRDLHRLSDGDITCDGAYEHRLFSGNYLNFYHDDTNTTITTRMAAVKSIVSDLTRDLKNVNLGLMRFDGAYQASNGGAITVPVDDIDNTGALIRNSVDSFEPYWGTPLSETLYEAHLYFAGKSVKFGDDTSPESSDAAIDEESKYISPIQQQCQKNHIIYLTDGVPSVDVDVNADIKKMIASLGANTGLSSDCKNHGIVADNENDESGICLDELAYYMANVDHSDKHAGIQVVNTHVINAFGDIEDEDSTFLKDTAKLGGGGYYRAENPLGVASAINSIVAEILSSDSTFTAPAISVNAFNNSEHRDELFYALFKPQDNAKWDGNLKKYRLGKDGKIYDKYKQIAIDPSTGFFSKSSRDFWNTAPKDSDEDGKNVTLGGIANLIDPANRKIYTNNVNDALDTFRNEASATSLGVLSNQVDTLKNWVYGYEQGSTSNSPRYYIGDPLHSEPVVVTYGGTEKEPDSTIYFGTNEGFIHAIDTDTGQEEFAFIPRELHDTQITLFENTVDAGNRPYGMDGPITTWMYDLNSNNVIYDDNGALEAGEHAYLYAGMRRGGRNYYALNVTDRSNPKMLFNIEGGTTNFERLGQTWSEMTIAKVKFEGKDRFVAFFAGGYDTNQDTTDTTRTNDTTGNAIYMVDARKGTRLWWASRDTNTDNDDGAGTPNLVISEMKNSIPASVSAVDINGDGYVDYLYAADTGGRVFRIDIKQDNSGASDFAEGGVIAELSDNTKAGNRRFYNKPSVAIVKDKDYGDYLTIALGSGHRAHPILTKDVENRFYVIKDFYPYGKPKTYVKTTEAAETKTSLAKLADGTSEAPSKSKVYNATALMTGGKTKLTNDMRRIMAEGGGWYVKLNTTGEKSLSQATTFAGAVIFTTFAPKDTTNASPCEPNTGVSRVYALDQRWAMAAVDLDNDGDVDVDDSNKILTNSGIAPRPVVIYRKGGGKSITLGTESIDDSRFKESSTEQCNANNCYVTPNYWRENVKVYEAQEDTEETTGG</sequence>
<accession>Q1MYS1</accession>
<evidence type="ECO:0000256" key="4">
    <source>
        <dbReference type="ARBA" id="ARBA00022723"/>
    </source>
</evidence>
<comment type="subcellular location">
    <subcellularLocation>
        <location evidence="1">Fimbrium</location>
    </subcellularLocation>
</comment>
<dbReference type="Pfam" id="PF05567">
    <property type="entry name" value="T4P_PilY1"/>
    <property type="match status" value="1"/>
</dbReference>
<dbReference type="AlphaFoldDB" id="Q1MYS1"/>
<protein>
    <recommendedName>
        <fullName evidence="8">PilY1 beta-propeller domain-containing protein</fullName>
    </recommendedName>
</protein>
<evidence type="ECO:0000313" key="10">
    <source>
        <dbReference type="Proteomes" id="UP000004263"/>
    </source>
</evidence>
<feature type="domain" description="PilY1 beta-propeller" evidence="8">
    <location>
        <begin position="579"/>
        <end position="849"/>
    </location>
</feature>
<proteinExistence type="inferred from homology"/>
<dbReference type="RefSeq" id="WP_007016737.1">
    <property type="nucleotide sequence ID" value="NZ_AAQH01000023.1"/>
</dbReference>
<dbReference type="InterPro" id="IPR008707">
    <property type="entry name" value="B-propeller_PilY1"/>
</dbReference>
<name>Q1MYS1_9GAMM</name>
<dbReference type="Proteomes" id="UP000004263">
    <property type="component" value="Unassembled WGS sequence"/>
</dbReference>
<keyword evidence="3" id="KW-1029">Fimbrium biogenesis</keyword>
<keyword evidence="10" id="KW-1185">Reference proteome</keyword>
<keyword evidence="6" id="KW-0281">Fimbrium</keyword>
<dbReference type="GO" id="GO:0046872">
    <property type="term" value="F:metal ion binding"/>
    <property type="evidence" value="ECO:0007669"/>
    <property type="project" value="UniProtKB-KW"/>
</dbReference>
<comment type="similarity">
    <text evidence="2">Belongs to the PilY1 family.</text>
</comment>
<dbReference type="STRING" id="207949.RED65_05054"/>
<evidence type="ECO:0000259" key="8">
    <source>
        <dbReference type="Pfam" id="PF05567"/>
    </source>
</evidence>
<keyword evidence="4" id="KW-0479">Metal-binding</keyword>
<evidence type="ECO:0000256" key="5">
    <source>
        <dbReference type="ARBA" id="ARBA00022837"/>
    </source>
</evidence>
<evidence type="ECO:0000256" key="2">
    <source>
        <dbReference type="ARBA" id="ARBA00008387"/>
    </source>
</evidence>
<dbReference type="InterPro" id="IPR011047">
    <property type="entry name" value="Quinoprotein_ADH-like_sf"/>
</dbReference>
<gene>
    <name evidence="9" type="ORF">RED65_05054</name>
</gene>
<organism evidence="9 10">
    <name type="scientific">Bermanella marisrubri</name>
    <dbReference type="NCBI Taxonomy" id="207949"/>
    <lineage>
        <taxon>Bacteria</taxon>
        <taxon>Pseudomonadati</taxon>
        <taxon>Pseudomonadota</taxon>
        <taxon>Gammaproteobacteria</taxon>
        <taxon>Oceanospirillales</taxon>
        <taxon>Oceanospirillaceae</taxon>
        <taxon>Bermanella</taxon>
    </lineage>
</organism>
<comment type="caution">
    <text evidence="9">The sequence shown here is derived from an EMBL/GenBank/DDBJ whole genome shotgun (WGS) entry which is preliminary data.</text>
</comment>
<keyword evidence="7" id="KW-0732">Signal</keyword>
<feature type="chain" id="PRO_5004194777" description="PilY1 beta-propeller domain-containing protein" evidence="7">
    <location>
        <begin position="20"/>
        <end position="1133"/>
    </location>
</feature>
<evidence type="ECO:0000256" key="1">
    <source>
        <dbReference type="ARBA" id="ARBA00004561"/>
    </source>
</evidence>
<dbReference type="EMBL" id="AAQH01000023">
    <property type="protein sequence ID" value="EAT11135.1"/>
    <property type="molecule type" value="Genomic_DNA"/>
</dbReference>
<dbReference type="InterPro" id="IPR036465">
    <property type="entry name" value="vWFA_dom_sf"/>
</dbReference>
<reference evidence="9 10" key="1">
    <citation type="submission" date="2006-03" db="EMBL/GenBank/DDBJ databases">
        <authorList>
            <person name="Pinhassi J."/>
            <person name="Pedros-Alio C."/>
            <person name="Ferriera S."/>
            <person name="Johnson J."/>
            <person name="Kravitz S."/>
            <person name="Halpern A."/>
            <person name="Remington K."/>
            <person name="Beeson K."/>
            <person name="Tran B."/>
            <person name="Rogers Y.-H."/>
            <person name="Friedman R."/>
            <person name="Venter J.C."/>
        </authorList>
    </citation>
    <scope>NUCLEOTIDE SEQUENCE [LARGE SCALE GENOMIC DNA]</scope>
    <source>
        <strain evidence="9 10">RED65</strain>
    </source>
</reference>
<feature type="signal peptide" evidence="7">
    <location>
        <begin position="1"/>
        <end position="19"/>
    </location>
</feature>
<dbReference type="SUPFAM" id="SSF50998">
    <property type="entry name" value="Quinoprotein alcohol dehydrogenase-like"/>
    <property type="match status" value="1"/>
</dbReference>
<dbReference type="HOGENOM" id="CLU_004773_0_0_6"/>
<dbReference type="Gene3D" id="3.40.50.410">
    <property type="entry name" value="von Willebrand factor, type A domain"/>
    <property type="match status" value="1"/>
</dbReference>
<dbReference type="SUPFAM" id="SSF53300">
    <property type="entry name" value="vWA-like"/>
    <property type="match status" value="1"/>
</dbReference>
<evidence type="ECO:0000256" key="7">
    <source>
        <dbReference type="SAM" id="SignalP"/>
    </source>
</evidence>
<evidence type="ECO:0000313" key="9">
    <source>
        <dbReference type="EMBL" id="EAT11135.1"/>
    </source>
</evidence>
<dbReference type="GO" id="GO:0009289">
    <property type="term" value="C:pilus"/>
    <property type="evidence" value="ECO:0007669"/>
    <property type="project" value="UniProtKB-SubCell"/>
</dbReference>